<comment type="cofactor">
    <cofactor evidence="1">
        <name>Mg(2+)</name>
        <dbReference type="ChEBI" id="CHEBI:18420"/>
    </cofactor>
</comment>
<dbReference type="EMBL" id="VYQF01000007">
    <property type="protein sequence ID" value="KAA9036644.1"/>
    <property type="molecule type" value="Genomic_DNA"/>
</dbReference>
<protein>
    <submittedName>
        <fullName evidence="6">HAD-IIIA family hydrolase</fullName>
    </submittedName>
</protein>
<keyword evidence="2" id="KW-0963">Cytoplasm</keyword>
<evidence type="ECO:0000259" key="5">
    <source>
        <dbReference type="Pfam" id="PF00483"/>
    </source>
</evidence>
<keyword evidence="7" id="KW-1185">Reference proteome</keyword>
<dbReference type="InterPro" id="IPR023214">
    <property type="entry name" value="HAD_sf"/>
</dbReference>
<dbReference type="Proteomes" id="UP000326903">
    <property type="component" value="Unassembled WGS sequence"/>
</dbReference>
<dbReference type="InterPro" id="IPR029044">
    <property type="entry name" value="Nucleotide-diphossugar_trans"/>
</dbReference>
<feature type="domain" description="Nucleotidyl transferase" evidence="5">
    <location>
        <begin position="5"/>
        <end position="229"/>
    </location>
</feature>
<dbReference type="NCBIfam" id="TIGR01656">
    <property type="entry name" value="Histidinol-ppas"/>
    <property type="match status" value="1"/>
</dbReference>
<dbReference type="AlphaFoldDB" id="A0A5J5IC52"/>
<proteinExistence type="predicted"/>
<dbReference type="InterPro" id="IPR036412">
    <property type="entry name" value="HAD-like_sf"/>
</dbReference>
<gene>
    <name evidence="6" type="ORF">FW778_18705</name>
</gene>
<reference evidence="6 7" key="1">
    <citation type="submission" date="2019-09" db="EMBL/GenBank/DDBJ databases">
        <title>Draft genome sequence of Ginsengibacter sp. BR5-29.</title>
        <authorList>
            <person name="Im W.-T."/>
        </authorList>
    </citation>
    <scope>NUCLEOTIDE SEQUENCE [LARGE SCALE GENOMIC DNA]</scope>
    <source>
        <strain evidence="6 7">BR5-29</strain>
    </source>
</reference>
<dbReference type="Pfam" id="PF08645">
    <property type="entry name" value="PNK3P"/>
    <property type="match status" value="1"/>
</dbReference>
<dbReference type="SUPFAM" id="SSF56784">
    <property type="entry name" value="HAD-like"/>
    <property type="match status" value="1"/>
</dbReference>
<dbReference type="PANTHER" id="PTHR22572">
    <property type="entry name" value="SUGAR-1-PHOSPHATE GUANYL TRANSFERASE"/>
    <property type="match status" value="1"/>
</dbReference>
<dbReference type="InterPro" id="IPR006543">
    <property type="entry name" value="Histidinol-phos"/>
</dbReference>
<dbReference type="GO" id="GO:0016791">
    <property type="term" value="F:phosphatase activity"/>
    <property type="evidence" value="ECO:0007669"/>
    <property type="project" value="InterPro"/>
</dbReference>
<dbReference type="Gene3D" id="3.40.50.1000">
    <property type="entry name" value="HAD superfamily/HAD-like"/>
    <property type="match status" value="1"/>
</dbReference>
<dbReference type="InterPro" id="IPR013954">
    <property type="entry name" value="PNK3P"/>
</dbReference>
<dbReference type="InterPro" id="IPR005835">
    <property type="entry name" value="NTP_transferase_dom"/>
</dbReference>
<dbReference type="Gene3D" id="3.90.550.10">
    <property type="entry name" value="Spore Coat Polysaccharide Biosynthesis Protein SpsA, Chain A"/>
    <property type="match status" value="1"/>
</dbReference>
<comment type="caution">
    <text evidence="6">The sequence shown here is derived from an EMBL/GenBank/DDBJ whole genome shotgun (WGS) entry which is preliminary data.</text>
</comment>
<dbReference type="SUPFAM" id="SSF53448">
    <property type="entry name" value="Nucleotide-diphospho-sugar transferases"/>
    <property type="match status" value="1"/>
</dbReference>
<dbReference type="Pfam" id="PF00483">
    <property type="entry name" value="NTP_transferase"/>
    <property type="match status" value="1"/>
</dbReference>
<evidence type="ECO:0000256" key="1">
    <source>
        <dbReference type="ARBA" id="ARBA00001946"/>
    </source>
</evidence>
<dbReference type="InterPro" id="IPR050486">
    <property type="entry name" value="Mannose-1P_guanyltransferase"/>
</dbReference>
<keyword evidence="4 6" id="KW-0378">Hydrolase</keyword>
<dbReference type="GO" id="GO:0046872">
    <property type="term" value="F:metal ion binding"/>
    <property type="evidence" value="ECO:0007669"/>
    <property type="project" value="UniProtKB-KW"/>
</dbReference>
<evidence type="ECO:0000256" key="2">
    <source>
        <dbReference type="ARBA" id="ARBA00022490"/>
    </source>
</evidence>
<sequence>MIKQAIILAGGLGTRLRSVVSELPKCMAPVAGKPFLHYVIAHLQKEGIQDFIFSVGYKSESIISFVKENLPHNNFQFSIEDEPLGTGGALQLAIEKSTEKNILVCNGDTLFNVHVNELSNFHEQHNSDCTLCLKPMSNFDRYGVVELGDDNLIISFKEKQFYNKGLINGGVYALNTETFLNENLPEKFSFEKDYLEKFVSERKMYGLIQDEYFIDIGIPEDYERAQEELKIETSPQHPGEPGQALSKGAGTNLKNYPNAINLKNIDKTWTLFLDRDGVINDEKHEDYIHKWEEFKFYHGVKEALKIFTEKFGKIFIVTNQRGVAKGLTKLEDLELIHKNMIEEFEYAGGRIDKIYYSIDFESDSPNRKPNPGMGLQAQKDFPEIDFSKSVMIGNTLSDMKFGRNLNIAINIFLPTTRKEVDVNDADIDLVFDDLISVAKAL</sequence>
<evidence type="ECO:0000256" key="4">
    <source>
        <dbReference type="ARBA" id="ARBA00022801"/>
    </source>
</evidence>
<evidence type="ECO:0000313" key="6">
    <source>
        <dbReference type="EMBL" id="KAA9036644.1"/>
    </source>
</evidence>
<dbReference type="InterPro" id="IPR006549">
    <property type="entry name" value="HAD-SF_hydro_IIIA"/>
</dbReference>
<dbReference type="RefSeq" id="WP_150416385.1">
    <property type="nucleotide sequence ID" value="NZ_VYQF01000007.1"/>
</dbReference>
<keyword evidence="3" id="KW-0479">Metal-binding</keyword>
<evidence type="ECO:0000256" key="3">
    <source>
        <dbReference type="ARBA" id="ARBA00022723"/>
    </source>
</evidence>
<accession>A0A5J5IC52</accession>
<dbReference type="NCBIfam" id="TIGR01662">
    <property type="entry name" value="HAD-SF-IIIA"/>
    <property type="match status" value="1"/>
</dbReference>
<organism evidence="6 7">
    <name type="scientific">Ginsengibacter hankyongi</name>
    <dbReference type="NCBI Taxonomy" id="2607284"/>
    <lineage>
        <taxon>Bacteria</taxon>
        <taxon>Pseudomonadati</taxon>
        <taxon>Bacteroidota</taxon>
        <taxon>Chitinophagia</taxon>
        <taxon>Chitinophagales</taxon>
        <taxon>Chitinophagaceae</taxon>
        <taxon>Ginsengibacter</taxon>
    </lineage>
</organism>
<name>A0A5J5IC52_9BACT</name>
<evidence type="ECO:0000313" key="7">
    <source>
        <dbReference type="Proteomes" id="UP000326903"/>
    </source>
</evidence>
<dbReference type="CDD" id="cd06915">
    <property type="entry name" value="NTP_transferase_WcbM_like"/>
    <property type="match status" value="1"/>
</dbReference>